<dbReference type="AlphaFoldDB" id="A0A9E7H5G1"/>
<evidence type="ECO:0000313" key="2">
    <source>
        <dbReference type="Proteomes" id="UP001055439"/>
    </source>
</evidence>
<protein>
    <submittedName>
        <fullName evidence="1">Uncharacterized protein</fullName>
    </submittedName>
</protein>
<dbReference type="Proteomes" id="UP001055439">
    <property type="component" value="Chromosome 8"/>
</dbReference>
<reference evidence="1" key="1">
    <citation type="submission" date="2022-05" db="EMBL/GenBank/DDBJ databases">
        <title>The Musa troglodytarum L. genome provides insights into the mechanism of non-climacteric behaviour and enrichment of carotenoids.</title>
        <authorList>
            <person name="Wang J."/>
        </authorList>
    </citation>
    <scope>NUCLEOTIDE SEQUENCE</scope>
    <source>
        <tissue evidence="1">Leaf</tissue>
    </source>
</reference>
<proteinExistence type="predicted"/>
<dbReference type="EMBL" id="CP097510">
    <property type="protein sequence ID" value="URE27136.1"/>
    <property type="molecule type" value="Genomic_DNA"/>
</dbReference>
<keyword evidence="2" id="KW-1185">Reference proteome</keyword>
<organism evidence="1 2">
    <name type="scientific">Musa troglodytarum</name>
    <name type="common">fe'i banana</name>
    <dbReference type="NCBI Taxonomy" id="320322"/>
    <lineage>
        <taxon>Eukaryota</taxon>
        <taxon>Viridiplantae</taxon>
        <taxon>Streptophyta</taxon>
        <taxon>Embryophyta</taxon>
        <taxon>Tracheophyta</taxon>
        <taxon>Spermatophyta</taxon>
        <taxon>Magnoliopsida</taxon>
        <taxon>Liliopsida</taxon>
        <taxon>Zingiberales</taxon>
        <taxon>Musaceae</taxon>
        <taxon>Musa</taxon>
    </lineage>
</organism>
<sequence>MQLVMEFLKATTGLSRESIQLLISSKQSIQETRRLQQQKLWLPVPCFLKLGVHNHISHIVSICIDGN</sequence>
<gene>
    <name evidence="1" type="ORF">MUK42_06759</name>
</gene>
<name>A0A9E7H5G1_9LILI</name>
<evidence type="ECO:0000313" key="1">
    <source>
        <dbReference type="EMBL" id="URE27135.1"/>
    </source>
</evidence>
<dbReference type="OrthoDB" id="6108at2759"/>
<accession>A0A9E7H5G1</accession>
<dbReference type="EMBL" id="CP097510">
    <property type="protein sequence ID" value="URE27135.1"/>
    <property type="molecule type" value="Genomic_DNA"/>
</dbReference>